<protein>
    <recommendedName>
        <fullName evidence="4">Lipoprotein</fullName>
    </recommendedName>
</protein>
<feature type="signal peptide" evidence="1">
    <location>
        <begin position="1"/>
        <end position="22"/>
    </location>
</feature>
<name>A0A3D8TQW3_9LIST</name>
<proteinExistence type="predicted"/>
<dbReference type="EMBL" id="LARY01000002">
    <property type="protein sequence ID" value="RDX00984.1"/>
    <property type="molecule type" value="Genomic_DNA"/>
</dbReference>
<feature type="chain" id="PRO_5039143573" description="Lipoprotein" evidence="1">
    <location>
        <begin position="23"/>
        <end position="121"/>
    </location>
</feature>
<accession>A0A3D8TQW3</accession>
<organism evidence="2 3">
    <name type="scientific">Listeria kieliensis</name>
    <dbReference type="NCBI Taxonomy" id="1621700"/>
    <lineage>
        <taxon>Bacteria</taxon>
        <taxon>Bacillati</taxon>
        <taxon>Bacillota</taxon>
        <taxon>Bacilli</taxon>
        <taxon>Bacillales</taxon>
        <taxon>Listeriaceae</taxon>
        <taxon>Listeria</taxon>
    </lineage>
</organism>
<dbReference type="AlphaFoldDB" id="A0A3D8TQW3"/>
<dbReference type="PROSITE" id="PS51257">
    <property type="entry name" value="PROKAR_LIPOPROTEIN"/>
    <property type="match status" value="1"/>
</dbReference>
<evidence type="ECO:0000313" key="2">
    <source>
        <dbReference type="EMBL" id="RDX00984.1"/>
    </source>
</evidence>
<gene>
    <name evidence="2" type="ORF">UR08_08470</name>
</gene>
<sequence length="121" mass="13163">MKKSLLAIVGVCLLLLAACGQTEETKDPYVIYTGNVSENGTSEAKGVFVDQLESEEGKVIKGPIELASISKISNLKDERAINVSDLVVGDEVEVHLKSDFSVRGSAPKKIRYQDILKILKE</sequence>
<evidence type="ECO:0008006" key="4">
    <source>
        <dbReference type="Google" id="ProtNLM"/>
    </source>
</evidence>
<dbReference type="RefSeq" id="WP_115753236.1">
    <property type="nucleotide sequence ID" value="NZ_LARY01000002.1"/>
</dbReference>
<comment type="caution">
    <text evidence="2">The sequence shown here is derived from an EMBL/GenBank/DDBJ whole genome shotgun (WGS) entry which is preliminary data.</text>
</comment>
<keyword evidence="1" id="KW-0732">Signal</keyword>
<evidence type="ECO:0000256" key="1">
    <source>
        <dbReference type="SAM" id="SignalP"/>
    </source>
</evidence>
<dbReference type="Proteomes" id="UP000257055">
    <property type="component" value="Unassembled WGS sequence"/>
</dbReference>
<evidence type="ECO:0000313" key="3">
    <source>
        <dbReference type="Proteomes" id="UP000257055"/>
    </source>
</evidence>
<reference evidence="3" key="1">
    <citation type="submission" date="2015-04" db="EMBL/GenBank/DDBJ databases">
        <authorList>
            <person name="Schardt J."/>
            <person name="Mueller-Herbst S."/>
            <person name="Scherer S."/>
            <person name="Huptas C."/>
        </authorList>
    </citation>
    <scope>NUCLEOTIDE SEQUENCE [LARGE SCALE GENOMIC DNA]</scope>
    <source>
        <strain evidence="3">Kiel-L1</strain>
    </source>
</reference>
<keyword evidence="3" id="KW-1185">Reference proteome</keyword>